<keyword evidence="2" id="KW-1185">Reference proteome</keyword>
<accession>A0A1R2BMS7</accession>
<gene>
    <name evidence="1" type="ORF">SteCoe_22224</name>
</gene>
<dbReference type="AlphaFoldDB" id="A0A1R2BMS7"/>
<dbReference type="EMBL" id="MPUH01000541">
    <property type="protein sequence ID" value="OMJ78068.1"/>
    <property type="molecule type" value="Genomic_DNA"/>
</dbReference>
<reference evidence="1 2" key="1">
    <citation type="submission" date="2016-11" db="EMBL/GenBank/DDBJ databases">
        <title>The macronuclear genome of Stentor coeruleus: a giant cell with tiny introns.</title>
        <authorList>
            <person name="Slabodnick M."/>
            <person name="Ruby J.G."/>
            <person name="Reiff S.B."/>
            <person name="Swart E.C."/>
            <person name="Gosai S."/>
            <person name="Prabakaran S."/>
            <person name="Witkowska E."/>
            <person name="Larue G.E."/>
            <person name="Fisher S."/>
            <person name="Freeman R.M."/>
            <person name="Gunawardena J."/>
            <person name="Chu W."/>
            <person name="Stover N.A."/>
            <person name="Gregory B.D."/>
            <person name="Nowacki M."/>
            <person name="Derisi J."/>
            <person name="Roy S.W."/>
            <person name="Marshall W.F."/>
            <person name="Sood P."/>
        </authorList>
    </citation>
    <scope>NUCLEOTIDE SEQUENCE [LARGE SCALE GENOMIC DNA]</scope>
    <source>
        <strain evidence="1">WM001</strain>
    </source>
</reference>
<comment type="caution">
    <text evidence="1">The sequence shown here is derived from an EMBL/GenBank/DDBJ whole genome shotgun (WGS) entry which is preliminary data.</text>
</comment>
<organism evidence="1 2">
    <name type="scientific">Stentor coeruleus</name>
    <dbReference type="NCBI Taxonomy" id="5963"/>
    <lineage>
        <taxon>Eukaryota</taxon>
        <taxon>Sar</taxon>
        <taxon>Alveolata</taxon>
        <taxon>Ciliophora</taxon>
        <taxon>Postciliodesmatophora</taxon>
        <taxon>Heterotrichea</taxon>
        <taxon>Heterotrichida</taxon>
        <taxon>Stentoridae</taxon>
        <taxon>Stentor</taxon>
    </lineage>
</organism>
<dbReference type="OrthoDB" id="322944at2759"/>
<dbReference type="Proteomes" id="UP000187209">
    <property type="component" value="Unassembled WGS sequence"/>
</dbReference>
<name>A0A1R2BMS7_9CILI</name>
<sequence>MEKLLGDIEILIRNYSAYRGAIKWRTYRESSSPPENPISYDGVYVKIFRNSYNVLDCYPISALMKRLEIKRNPSLFQTIFKLWQLINPSALRSISKEVYTVVVESLYKMNQQSLGNPSLTIVNLKNDMEVDFSNKLGLTFAEYYDVVFECIDVLAKSTLISEYCRIIERCTRVISESPIFSMTNLHSKLHLKEPQRVSYYSWMQNLMRNLTPTRNSEQQLPEIFKRVILPRDDRAVNRISQKIPRNESSKLSKGFSIKEAMRKSKSPIRSITPKLINARTNDNNLFSLNYR</sequence>
<evidence type="ECO:0000313" key="1">
    <source>
        <dbReference type="EMBL" id="OMJ78068.1"/>
    </source>
</evidence>
<proteinExistence type="predicted"/>
<protein>
    <submittedName>
        <fullName evidence="1">Uncharacterized protein</fullName>
    </submittedName>
</protein>
<evidence type="ECO:0000313" key="2">
    <source>
        <dbReference type="Proteomes" id="UP000187209"/>
    </source>
</evidence>